<feature type="signal peptide" evidence="1">
    <location>
        <begin position="1"/>
        <end position="18"/>
    </location>
</feature>
<dbReference type="NCBIfam" id="TIGR01640">
    <property type="entry name" value="F_box_assoc_1"/>
    <property type="match status" value="1"/>
</dbReference>
<keyword evidence="4" id="KW-1185">Reference proteome</keyword>
<dbReference type="EMBL" id="BMAC01010228">
    <property type="protein sequence ID" value="GFQ08866.1"/>
    <property type="molecule type" value="Genomic_DNA"/>
</dbReference>
<dbReference type="OrthoDB" id="911383at2759"/>
<evidence type="ECO:0000313" key="4">
    <source>
        <dbReference type="Proteomes" id="UP000653305"/>
    </source>
</evidence>
<evidence type="ECO:0000256" key="1">
    <source>
        <dbReference type="SAM" id="SignalP"/>
    </source>
</evidence>
<dbReference type="InterPro" id="IPR006527">
    <property type="entry name" value="F-box-assoc_dom_typ1"/>
</dbReference>
<dbReference type="PANTHER" id="PTHR31672">
    <property type="entry name" value="BNACNNG10540D PROTEIN"/>
    <property type="match status" value="1"/>
</dbReference>
<accession>A0A830DQA8</accession>
<reference evidence="3" key="1">
    <citation type="submission" date="2020-07" db="EMBL/GenBank/DDBJ databases">
        <title>Ethylene signaling mediates host invasion by parasitic plants.</title>
        <authorList>
            <person name="Yoshida S."/>
        </authorList>
    </citation>
    <scope>NUCLEOTIDE SEQUENCE</scope>
    <source>
        <strain evidence="3">Okayama</strain>
    </source>
</reference>
<dbReference type="Pfam" id="PF07734">
    <property type="entry name" value="FBA_1"/>
    <property type="match status" value="1"/>
</dbReference>
<name>A0A830DQA8_9LAMI</name>
<dbReference type="Proteomes" id="UP000653305">
    <property type="component" value="Unassembled WGS sequence"/>
</dbReference>
<gene>
    <name evidence="3" type="ORF">PHJA_003030600</name>
</gene>
<feature type="chain" id="PRO_5032802546" evidence="1">
    <location>
        <begin position="19"/>
        <end position="382"/>
    </location>
</feature>
<dbReference type="InterPro" id="IPR050796">
    <property type="entry name" value="SCF_F-box_component"/>
</dbReference>
<sequence>MVLTCFTWILHLFKKITGDPEDDGATATGVEDLPTTFLGQGNRINKKWRMLTSLSHYREHSRDRQLILSYVGANEGSRIAILDGKSEKECKMRELKALSFARIINCHNGLVLLTSPYPVHRHIVVNPLSNKIVTRISPLFWGGYPCGIFFHPLAKEYRVLNVQKLMTNYYEYHLYLFGTKTWRKTNTPYFNSGPPDCYDSKQLLNCNPVIANGALHWYIGKIMIMIFDMITEGFCVKPLPFSGCYRNKAYWLGDLLVDEDRLCCFFMRYPEPVMDVWISEDYAKWSWTRKYIVNMDWDTIEYPLEVGSVVAPYILTHVRAVSIHKDELVLFWSNRGLFSYHLGFNTIEKIYFRKFKDIDSFVSSRYGSMCCFMAYTATTNDF</sequence>
<keyword evidence="1" id="KW-0732">Signal</keyword>
<comment type="caution">
    <text evidence="3">The sequence shown here is derived from an EMBL/GenBank/DDBJ whole genome shotgun (WGS) entry which is preliminary data.</text>
</comment>
<evidence type="ECO:0000313" key="3">
    <source>
        <dbReference type="EMBL" id="GFQ08866.1"/>
    </source>
</evidence>
<evidence type="ECO:0000259" key="2">
    <source>
        <dbReference type="Pfam" id="PF07734"/>
    </source>
</evidence>
<protein>
    <submittedName>
        <fullName evidence="3">Putative F-box protein at3g17490</fullName>
    </submittedName>
</protein>
<feature type="domain" description="F-box associated beta-propeller type 1" evidence="2">
    <location>
        <begin position="94"/>
        <end position="299"/>
    </location>
</feature>
<dbReference type="InterPro" id="IPR017451">
    <property type="entry name" value="F-box-assoc_interact_dom"/>
</dbReference>
<organism evidence="3 4">
    <name type="scientific">Phtheirospermum japonicum</name>
    <dbReference type="NCBI Taxonomy" id="374723"/>
    <lineage>
        <taxon>Eukaryota</taxon>
        <taxon>Viridiplantae</taxon>
        <taxon>Streptophyta</taxon>
        <taxon>Embryophyta</taxon>
        <taxon>Tracheophyta</taxon>
        <taxon>Spermatophyta</taxon>
        <taxon>Magnoliopsida</taxon>
        <taxon>eudicotyledons</taxon>
        <taxon>Gunneridae</taxon>
        <taxon>Pentapetalae</taxon>
        <taxon>asterids</taxon>
        <taxon>lamiids</taxon>
        <taxon>Lamiales</taxon>
        <taxon>Orobanchaceae</taxon>
        <taxon>Orobanchaceae incertae sedis</taxon>
        <taxon>Phtheirospermum</taxon>
    </lineage>
</organism>
<dbReference type="PANTHER" id="PTHR31672:SF13">
    <property type="entry name" value="F-BOX PROTEIN CPR30-LIKE"/>
    <property type="match status" value="1"/>
</dbReference>
<dbReference type="AlphaFoldDB" id="A0A830DQA8"/>
<proteinExistence type="predicted"/>